<evidence type="ECO:0000259" key="1">
    <source>
        <dbReference type="PROSITE" id="PS50943"/>
    </source>
</evidence>
<organism evidence="2 3">
    <name type="scientific">Pseudobacteriovorax antillogorgiicola</name>
    <dbReference type="NCBI Taxonomy" id="1513793"/>
    <lineage>
        <taxon>Bacteria</taxon>
        <taxon>Pseudomonadati</taxon>
        <taxon>Bdellovibrionota</taxon>
        <taxon>Oligoflexia</taxon>
        <taxon>Oligoflexales</taxon>
        <taxon>Pseudobacteriovoracaceae</taxon>
        <taxon>Pseudobacteriovorax</taxon>
    </lineage>
</organism>
<dbReference type="InterPro" id="IPR025537">
    <property type="entry name" value="DUF4423"/>
</dbReference>
<dbReference type="PROSITE" id="PS50943">
    <property type="entry name" value="HTH_CROC1"/>
    <property type="match status" value="1"/>
</dbReference>
<dbReference type="Gene3D" id="1.10.260.40">
    <property type="entry name" value="lambda repressor-like DNA-binding domains"/>
    <property type="match status" value="1"/>
</dbReference>
<dbReference type="RefSeq" id="WP_132326284.1">
    <property type="nucleotide sequence ID" value="NZ_FWZT01000047.1"/>
</dbReference>
<dbReference type="InterPro" id="IPR001387">
    <property type="entry name" value="Cro/C1-type_HTH"/>
</dbReference>
<reference evidence="3" key="1">
    <citation type="submission" date="2017-04" db="EMBL/GenBank/DDBJ databases">
        <authorList>
            <person name="Varghese N."/>
            <person name="Submissions S."/>
        </authorList>
    </citation>
    <scope>NUCLEOTIDE SEQUENCE [LARGE SCALE GENOMIC DNA]</scope>
    <source>
        <strain evidence="3">RKEM611</strain>
    </source>
</reference>
<dbReference type="AlphaFoldDB" id="A0A1Y6CYQ3"/>
<dbReference type="Pfam" id="PF14394">
    <property type="entry name" value="DUF4423"/>
    <property type="match status" value="1"/>
</dbReference>
<dbReference type="InterPro" id="IPR010982">
    <property type="entry name" value="Lambda_DNA-bd_dom_sf"/>
</dbReference>
<gene>
    <name evidence="2" type="ORF">SAMN06296036_14716</name>
</gene>
<proteinExistence type="predicted"/>
<sequence>MTDKAVQVLEDIFNDRLTKRNKYSLRKYAEDLNLSPSFLGRILKGKRRLSLEKAFEIADRLGLDSKKRELFFNYVRSPSDTFKKDNRIDPKYLTENAFTIVSVWYHYAITELTYKPGFDNTIDQIADSLGISKGNAKMAVDRLLRVKMLSRDQNGRLVKTNQNFATKDIPSEALRSRHKQVLEKAHRAIDSQDFDERINTGMTFCIDKKKIPEARKKIFDFVQEMSVLMENGDKDEVYELSVSLFSLEQ</sequence>
<name>A0A1Y6CYQ3_9BACT</name>
<dbReference type="Proteomes" id="UP000192907">
    <property type="component" value="Unassembled WGS sequence"/>
</dbReference>
<keyword evidence="3" id="KW-1185">Reference proteome</keyword>
<dbReference type="SUPFAM" id="SSF47413">
    <property type="entry name" value="lambda repressor-like DNA-binding domains"/>
    <property type="match status" value="1"/>
</dbReference>
<dbReference type="InterPro" id="IPR011873">
    <property type="entry name" value="CHP02147"/>
</dbReference>
<accession>A0A1Y6CYQ3</accession>
<protein>
    <submittedName>
        <fullName evidence="2">TIGR02147 family protein</fullName>
    </submittedName>
</protein>
<dbReference type="STRING" id="1513793.SAMN06296036_14716"/>
<dbReference type="CDD" id="cd00093">
    <property type="entry name" value="HTH_XRE"/>
    <property type="match status" value="1"/>
</dbReference>
<dbReference type="GO" id="GO:0003677">
    <property type="term" value="F:DNA binding"/>
    <property type="evidence" value="ECO:0007669"/>
    <property type="project" value="InterPro"/>
</dbReference>
<feature type="domain" description="HTH cro/C1-type" evidence="1">
    <location>
        <begin position="19"/>
        <end position="68"/>
    </location>
</feature>
<evidence type="ECO:0000313" key="3">
    <source>
        <dbReference type="Proteomes" id="UP000192907"/>
    </source>
</evidence>
<dbReference type="NCBIfam" id="TIGR02147">
    <property type="entry name" value="Fsuc_second"/>
    <property type="match status" value="1"/>
</dbReference>
<dbReference type="Pfam" id="PF01381">
    <property type="entry name" value="HTH_3"/>
    <property type="match status" value="1"/>
</dbReference>
<dbReference type="OrthoDB" id="5292448at2"/>
<evidence type="ECO:0000313" key="2">
    <source>
        <dbReference type="EMBL" id="SMF83503.1"/>
    </source>
</evidence>
<dbReference type="EMBL" id="FWZT01000047">
    <property type="protein sequence ID" value="SMF83503.1"/>
    <property type="molecule type" value="Genomic_DNA"/>
</dbReference>